<keyword evidence="5" id="KW-0547">Nucleotide-binding</keyword>
<dbReference type="SMART" id="SM00382">
    <property type="entry name" value="AAA"/>
    <property type="match status" value="1"/>
</dbReference>
<evidence type="ECO:0000256" key="5">
    <source>
        <dbReference type="ARBA" id="ARBA00022741"/>
    </source>
</evidence>
<keyword evidence="4" id="KW-1003">Cell membrane</keyword>
<organism evidence="10 11">
    <name type="scientific">Actinoallomurus iriomotensis</name>
    <dbReference type="NCBI Taxonomy" id="478107"/>
    <lineage>
        <taxon>Bacteria</taxon>
        <taxon>Bacillati</taxon>
        <taxon>Actinomycetota</taxon>
        <taxon>Actinomycetes</taxon>
        <taxon>Streptosporangiales</taxon>
        <taxon>Thermomonosporaceae</taxon>
        <taxon>Actinoallomurus</taxon>
    </lineage>
</organism>
<comment type="similarity">
    <text evidence="2">Belongs to the ABC transporter superfamily.</text>
</comment>
<dbReference type="GO" id="GO:0016887">
    <property type="term" value="F:ATP hydrolysis activity"/>
    <property type="evidence" value="ECO:0007669"/>
    <property type="project" value="InterPro"/>
</dbReference>
<dbReference type="PROSITE" id="PS50893">
    <property type="entry name" value="ABC_TRANSPORTER_2"/>
    <property type="match status" value="1"/>
</dbReference>
<sequence length="246" mass="27440">MTSTVAIRIQGLHKRLGDEEVLKSIDLTVHQGEIVVIMGPSGAGKTTLLRCLNFLEKPDTGTITIHDRTVDSSVSGGRHHDRLIRDIRPRTAMVFQHYHLFPHLTVLQNVIEAPIGVRRLPRPYAVAMGERLLAGLRLADKRDEYPARLSGGQQQRLAIARALAMDPDIVLFDEPTSALDRELSADLTRIIKDLAARGATVVIVTHDIGFAREVAHRVIFMDSGYILEDRAPHVFFDHPSTRRARS</sequence>
<keyword evidence="8" id="KW-0472">Membrane</keyword>
<accession>A0A9W6S723</accession>
<dbReference type="PANTHER" id="PTHR43166">
    <property type="entry name" value="AMINO ACID IMPORT ATP-BINDING PROTEIN"/>
    <property type="match status" value="1"/>
</dbReference>
<dbReference type="InterPro" id="IPR003439">
    <property type="entry name" value="ABC_transporter-like_ATP-bd"/>
</dbReference>
<evidence type="ECO:0000256" key="3">
    <source>
        <dbReference type="ARBA" id="ARBA00022448"/>
    </source>
</evidence>
<dbReference type="InterPro" id="IPR003593">
    <property type="entry name" value="AAA+_ATPase"/>
</dbReference>
<dbReference type="PROSITE" id="PS00211">
    <property type="entry name" value="ABC_TRANSPORTER_1"/>
    <property type="match status" value="1"/>
</dbReference>
<dbReference type="GO" id="GO:0005886">
    <property type="term" value="C:plasma membrane"/>
    <property type="evidence" value="ECO:0007669"/>
    <property type="project" value="UniProtKB-SubCell"/>
</dbReference>
<proteinExistence type="inferred from homology"/>
<feature type="domain" description="ABC transporter" evidence="9">
    <location>
        <begin position="7"/>
        <end position="246"/>
    </location>
</feature>
<dbReference type="EMBL" id="BSTK01000010">
    <property type="protein sequence ID" value="GLY88366.1"/>
    <property type="molecule type" value="Genomic_DNA"/>
</dbReference>
<keyword evidence="7" id="KW-0029">Amino-acid transport</keyword>
<dbReference type="InterPro" id="IPR017871">
    <property type="entry name" value="ABC_transporter-like_CS"/>
</dbReference>
<reference evidence="10" key="1">
    <citation type="submission" date="2023-03" db="EMBL/GenBank/DDBJ databases">
        <title>Actinoallomurus iriomotensis NBRC 103684.</title>
        <authorList>
            <person name="Ichikawa N."/>
            <person name="Sato H."/>
            <person name="Tonouchi N."/>
        </authorList>
    </citation>
    <scope>NUCLEOTIDE SEQUENCE</scope>
    <source>
        <strain evidence="10">NBRC 103684</strain>
    </source>
</reference>
<evidence type="ECO:0000313" key="10">
    <source>
        <dbReference type="EMBL" id="GLY88366.1"/>
    </source>
</evidence>
<evidence type="ECO:0000256" key="7">
    <source>
        <dbReference type="ARBA" id="ARBA00022970"/>
    </source>
</evidence>
<dbReference type="GO" id="GO:0005524">
    <property type="term" value="F:ATP binding"/>
    <property type="evidence" value="ECO:0007669"/>
    <property type="project" value="UniProtKB-KW"/>
</dbReference>
<dbReference type="InterPro" id="IPR027417">
    <property type="entry name" value="P-loop_NTPase"/>
</dbReference>
<evidence type="ECO:0000256" key="6">
    <source>
        <dbReference type="ARBA" id="ARBA00022840"/>
    </source>
</evidence>
<dbReference type="Gene3D" id="3.40.50.300">
    <property type="entry name" value="P-loop containing nucleotide triphosphate hydrolases"/>
    <property type="match status" value="1"/>
</dbReference>
<keyword evidence="3" id="KW-0813">Transport</keyword>
<gene>
    <name evidence="10" type="ORF">Airi02_062950</name>
</gene>
<protein>
    <submittedName>
        <fullName evidence="10">ABC transporter ATP-binding protein</fullName>
    </submittedName>
</protein>
<dbReference type="GO" id="GO:0015424">
    <property type="term" value="F:ABC-type amino acid transporter activity"/>
    <property type="evidence" value="ECO:0007669"/>
    <property type="project" value="InterPro"/>
</dbReference>
<dbReference type="AlphaFoldDB" id="A0A9W6S723"/>
<dbReference type="Proteomes" id="UP001165074">
    <property type="component" value="Unassembled WGS sequence"/>
</dbReference>
<comment type="caution">
    <text evidence="10">The sequence shown here is derived from an EMBL/GenBank/DDBJ whole genome shotgun (WGS) entry which is preliminary data.</text>
</comment>
<dbReference type="SUPFAM" id="SSF52540">
    <property type="entry name" value="P-loop containing nucleoside triphosphate hydrolases"/>
    <property type="match status" value="1"/>
</dbReference>
<keyword evidence="11" id="KW-1185">Reference proteome</keyword>
<evidence type="ECO:0000256" key="8">
    <source>
        <dbReference type="ARBA" id="ARBA00023136"/>
    </source>
</evidence>
<dbReference type="RefSeq" id="WP_285578180.1">
    <property type="nucleotide sequence ID" value="NZ_BSTK01000010.1"/>
</dbReference>
<evidence type="ECO:0000256" key="1">
    <source>
        <dbReference type="ARBA" id="ARBA00004202"/>
    </source>
</evidence>
<dbReference type="InterPro" id="IPR030679">
    <property type="entry name" value="ABC_ATPase_HisP-typ"/>
</dbReference>
<name>A0A9W6S723_9ACTN</name>
<dbReference type="PANTHER" id="PTHR43166:SF9">
    <property type="entry name" value="GLUTAMATE_ASPARTATE IMPORT ATP-BINDING PROTEIN GLTL"/>
    <property type="match status" value="1"/>
</dbReference>
<evidence type="ECO:0000313" key="11">
    <source>
        <dbReference type="Proteomes" id="UP001165074"/>
    </source>
</evidence>
<evidence type="ECO:0000256" key="4">
    <source>
        <dbReference type="ARBA" id="ARBA00022475"/>
    </source>
</evidence>
<comment type="subcellular location">
    <subcellularLocation>
        <location evidence="1">Cell membrane</location>
        <topology evidence="1">Peripheral membrane protein</topology>
    </subcellularLocation>
</comment>
<dbReference type="Pfam" id="PF00005">
    <property type="entry name" value="ABC_tran"/>
    <property type="match status" value="1"/>
</dbReference>
<dbReference type="PIRSF" id="PIRSF039085">
    <property type="entry name" value="ABC_ATPase_HisP"/>
    <property type="match status" value="1"/>
</dbReference>
<keyword evidence="6 10" id="KW-0067">ATP-binding</keyword>
<dbReference type="InterPro" id="IPR050086">
    <property type="entry name" value="MetN_ABC_transporter-like"/>
</dbReference>
<evidence type="ECO:0000259" key="9">
    <source>
        <dbReference type="PROSITE" id="PS50893"/>
    </source>
</evidence>
<evidence type="ECO:0000256" key="2">
    <source>
        <dbReference type="ARBA" id="ARBA00005417"/>
    </source>
</evidence>